<feature type="domain" description="WGR" evidence="2">
    <location>
        <begin position="1"/>
        <end position="79"/>
    </location>
</feature>
<dbReference type="InterPro" id="IPR025406">
    <property type="entry name" value="DUF4132"/>
</dbReference>
<evidence type="ECO:0000313" key="3">
    <source>
        <dbReference type="EMBL" id="MBP2182680.1"/>
    </source>
</evidence>
<comment type="caution">
    <text evidence="3">The sequence shown here is derived from an EMBL/GenBank/DDBJ whole genome shotgun (WGS) entry which is preliminary data.</text>
</comment>
<dbReference type="CDD" id="cd07996">
    <property type="entry name" value="WGR_MMR_like"/>
    <property type="match status" value="1"/>
</dbReference>
<evidence type="ECO:0000256" key="1">
    <source>
        <dbReference type="SAM" id="MobiDB-lite"/>
    </source>
</evidence>
<evidence type="ECO:0000259" key="2">
    <source>
        <dbReference type="PROSITE" id="PS51977"/>
    </source>
</evidence>
<dbReference type="SMART" id="SM00773">
    <property type="entry name" value="WGR"/>
    <property type="match status" value="1"/>
</dbReference>
<keyword evidence="3" id="KW-0238">DNA-binding</keyword>
<feature type="region of interest" description="Disordered" evidence="1">
    <location>
        <begin position="58"/>
        <end position="148"/>
    </location>
</feature>
<dbReference type="InterPro" id="IPR049809">
    <property type="entry name" value="YehF/YfeS-like_WGR"/>
</dbReference>
<name>A0ABS4PTC2_9PSEU</name>
<organism evidence="3 4">
    <name type="scientific">Amycolatopsis magusensis</name>
    <dbReference type="NCBI Taxonomy" id="882444"/>
    <lineage>
        <taxon>Bacteria</taxon>
        <taxon>Bacillati</taxon>
        <taxon>Actinomycetota</taxon>
        <taxon>Actinomycetes</taxon>
        <taxon>Pseudonocardiales</taxon>
        <taxon>Pseudonocardiaceae</taxon>
        <taxon>Amycolatopsis</taxon>
    </lineage>
</organism>
<keyword evidence="4" id="KW-1185">Reference proteome</keyword>
<feature type="region of interest" description="Disordered" evidence="1">
    <location>
        <begin position="940"/>
        <end position="959"/>
    </location>
</feature>
<dbReference type="Pfam" id="PF05406">
    <property type="entry name" value="WGR"/>
    <property type="match status" value="1"/>
</dbReference>
<dbReference type="EMBL" id="JAGGMS010000001">
    <property type="protein sequence ID" value="MBP2182680.1"/>
    <property type="molecule type" value="Genomic_DNA"/>
</dbReference>
<dbReference type="Pfam" id="PF13569">
    <property type="entry name" value="DUF4132"/>
    <property type="match status" value="1"/>
</dbReference>
<dbReference type="SUPFAM" id="SSF142921">
    <property type="entry name" value="WGR domain-like"/>
    <property type="match status" value="1"/>
</dbReference>
<dbReference type="InterPro" id="IPR036930">
    <property type="entry name" value="WGR_dom_sf"/>
</dbReference>
<gene>
    <name evidence="3" type="ORF">JOM49_004206</name>
</gene>
<sequence length="1216" mass="130803">MRRLEYIGGGSAKFWEGVVQGTDVVVTWGRIGTAGQSKRKEFGSAQDAAAFLAKQADEKTKKGYTDTGTATTTPAPAAEESPTQAPTTQPSATETPAAQAPAVQGAAAGKPAATAVDEDTFDPPPGVVRLAYPRRDQGKPRYRPSPDAREVADRLLARHRSKVDGLLDAPGSDELVVAAAHAHLGGNPDPLGAAAVLTVLSASATYYDRDDVGRFGQSWLAEHGLLFAAEAAMRLPTLTPYGLDKRRSVTMLRHLADGEPVPWRWAGPDVFAEVRTAIAAADDDEYARVVEVLGGFRKTPTTRLVAAFLAPTERAWVDVLPAEADDLDHVTEWLYLCAVHSAEQLEAIGSGYGVQRQSRVLPTVVRTIGPAAAPLLVRWTVRADNDLLKRLLTAIVAMPTDDAFRGLVANADKAPFRAALQEAVQRYPVRATRLLAEAAAEGGEVAAELLRAHLVARHELLTDVVPTLPEAAREAALATQEGVVRLPDAPADLLPPVLASPPWTRPRRTTSRVVLAELSVDAPTRVVWADGEREQALEQGRRTHASSYARPGIDWAAELEKRRVSDWVMPSVLLHAPEELARPALTAWRPRRVYNIDVSGPALLARFDTAAVPAVTQVVATNNGHDDFKALLPVLDTEVAALMATAMARRKTVRPVVRAWLLRHGLATLPYLLPAALGRPGKARDAAEATLRTLAAHEGTDAVVAETTRLAGAEAGDGVAAVLATDPLELLPKKLPVPGAWADPAGLPQIRLRDAEVALPTASTADLVTMLALGTPDEPYGGVTQVAEACDPGSLAEFGWAVFEAWRKAGLPPKDGWALTALAAIGDDETVRRLSPVIRTWPGEGGHTRAVTGLDVLAEIGTDVALMHLNGIAQKVKFSGLKQRAREKIELVAAKLGLTAEQLADRLVPDLGLADDGTLVLDYGPRKFVVGFDEALRPTVSDEDGTRRKSLPKPGAKDDQDLATAAYQRFSGLKKDVRTLASDQILRLERAMVNGRRWSHEDFARYFAGHPLLRHVVRRLVWGVYDERDALVGAFRLAEDSTLADAEDETFTPPARTTVGVAHPLHLGDALAAWSEVFADYEILQPFPQLGRQVLALTEEERAALTLTRFDKAKVSVSRVLGLTKRGWERTAPQDGGVEAGVVKPLTGGWFGVIELEEGIVAGDPTMLGETQEIRRVFLSTHHDGWWPREDTPFGTIDAVSASELLADLTELVSAQ</sequence>
<dbReference type="Proteomes" id="UP000741013">
    <property type="component" value="Unassembled WGS sequence"/>
</dbReference>
<accession>A0ABS4PTC2</accession>
<protein>
    <submittedName>
        <fullName evidence="3">DNA-binding WGR domain protein</fullName>
    </submittedName>
</protein>
<feature type="compositionally biased region" description="Basic and acidic residues" evidence="1">
    <location>
        <begin position="133"/>
        <end position="148"/>
    </location>
</feature>
<reference evidence="3 4" key="1">
    <citation type="submission" date="2021-03" db="EMBL/GenBank/DDBJ databases">
        <title>Sequencing the genomes of 1000 actinobacteria strains.</title>
        <authorList>
            <person name="Klenk H.-P."/>
        </authorList>
    </citation>
    <scope>NUCLEOTIDE SEQUENCE [LARGE SCALE GENOMIC DNA]</scope>
    <source>
        <strain evidence="3 4">DSM 45510</strain>
    </source>
</reference>
<evidence type="ECO:0000313" key="4">
    <source>
        <dbReference type="Proteomes" id="UP000741013"/>
    </source>
</evidence>
<dbReference type="RefSeq" id="WP_209665951.1">
    <property type="nucleotide sequence ID" value="NZ_JAGGMS010000001.1"/>
</dbReference>
<dbReference type="Gene3D" id="2.20.140.10">
    <property type="entry name" value="WGR domain"/>
    <property type="match status" value="1"/>
</dbReference>
<feature type="compositionally biased region" description="Low complexity" evidence="1">
    <location>
        <begin position="65"/>
        <end position="115"/>
    </location>
</feature>
<dbReference type="PROSITE" id="PS51977">
    <property type="entry name" value="WGR"/>
    <property type="match status" value="1"/>
</dbReference>
<dbReference type="InterPro" id="IPR008893">
    <property type="entry name" value="WGR_domain"/>
</dbReference>
<proteinExistence type="predicted"/>
<dbReference type="GO" id="GO:0003677">
    <property type="term" value="F:DNA binding"/>
    <property type="evidence" value="ECO:0007669"/>
    <property type="project" value="UniProtKB-KW"/>
</dbReference>